<evidence type="ECO:0000256" key="10">
    <source>
        <dbReference type="ARBA" id="ARBA00023065"/>
    </source>
</evidence>
<dbReference type="GO" id="GO:0015095">
    <property type="term" value="F:magnesium ion transmembrane transporter activity"/>
    <property type="evidence" value="ECO:0007669"/>
    <property type="project" value="UniProtKB-UniRule"/>
</dbReference>
<keyword evidence="11 13" id="KW-0472">Membrane</keyword>
<dbReference type="InterPro" id="IPR045863">
    <property type="entry name" value="CorA_TM1_TM2"/>
</dbReference>
<dbReference type="GO" id="GO:0005886">
    <property type="term" value="C:plasma membrane"/>
    <property type="evidence" value="ECO:0007669"/>
    <property type="project" value="UniProtKB-SubCell"/>
</dbReference>
<dbReference type="RefSeq" id="WP_012155316.1">
    <property type="nucleotide sequence ID" value="NC_009901.1"/>
</dbReference>
<evidence type="ECO:0000256" key="5">
    <source>
        <dbReference type="ARBA" id="ARBA00022475"/>
    </source>
</evidence>
<keyword evidence="5 13" id="KW-1003">Cell membrane</keyword>
<keyword evidence="7 13" id="KW-0812">Transmembrane</keyword>
<keyword evidence="6" id="KW-0997">Cell inner membrane</keyword>
<dbReference type="Gene3D" id="1.20.58.340">
    <property type="entry name" value="Magnesium transport protein CorA, transmembrane region"/>
    <property type="match status" value="1"/>
</dbReference>
<gene>
    <name evidence="13" type="primary">corA</name>
    <name evidence="14" type="ordered locus">Spea_2080</name>
</gene>
<dbReference type="KEGG" id="spl:Spea_2080"/>
<dbReference type="eggNOG" id="COG0598">
    <property type="taxonomic scope" value="Bacteria"/>
</dbReference>
<feature type="transmembrane region" description="Helical" evidence="13">
    <location>
        <begin position="257"/>
        <end position="277"/>
    </location>
</feature>
<evidence type="ECO:0000256" key="13">
    <source>
        <dbReference type="RuleBase" id="RU362010"/>
    </source>
</evidence>
<dbReference type="InterPro" id="IPR002523">
    <property type="entry name" value="MgTranspt_CorA/ZnTranspt_ZntB"/>
</dbReference>
<dbReference type="PANTHER" id="PTHR47685:SF1">
    <property type="entry name" value="MAGNESIUM TRANSPORT PROTEIN CORA"/>
    <property type="match status" value="1"/>
</dbReference>
<evidence type="ECO:0000256" key="9">
    <source>
        <dbReference type="ARBA" id="ARBA00022989"/>
    </source>
</evidence>
<dbReference type="Proteomes" id="UP000002608">
    <property type="component" value="Chromosome"/>
</dbReference>
<evidence type="ECO:0000256" key="6">
    <source>
        <dbReference type="ARBA" id="ARBA00022519"/>
    </source>
</evidence>
<comment type="subcellular location">
    <subcellularLocation>
        <location evidence="1">Cell inner membrane</location>
        <topology evidence="1">Multi-pass membrane protein</topology>
    </subcellularLocation>
    <subcellularLocation>
        <location evidence="13">Membrane</location>
        <topology evidence="13">Multi-pass membrane protein</topology>
    </subcellularLocation>
</comment>
<accession>A8H4B3</accession>
<organism evidence="14 15">
    <name type="scientific">Shewanella pealeana (strain ATCC 700345 / ANG-SQ1)</name>
    <dbReference type="NCBI Taxonomy" id="398579"/>
    <lineage>
        <taxon>Bacteria</taxon>
        <taxon>Pseudomonadati</taxon>
        <taxon>Pseudomonadota</taxon>
        <taxon>Gammaproteobacteria</taxon>
        <taxon>Alteromonadales</taxon>
        <taxon>Shewanellaceae</taxon>
        <taxon>Shewanella</taxon>
    </lineage>
</organism>
<keyword evidence="4 13" id="KW-0813">Transport</keyword>
<dbReference type="InterPro" id="IPR004488">
    <property type="entry name" value="Mg/Co-transport_prot_CorA"/>
</dbReference>
<dbReference type="PANTHER" id="PTHR47685">
    <property type="entry name" value="MAGNESIUM TRANSPORT PROTEIN CORA"/>
    <property type="match status" value="1"/>
</dbReference>
<feature type="transmembrane region" description="Helical" evidence="13">
    <location>
        <begin position="289"/>
        <end position="309"/>
    </location>
</feature>
<dbReference type="GO" id="GO:0015099">
    <property type="term" value="F:nickel cation transmembrane transporter activity"/>
    <property type="evidence" value="ECO:0007669"/>
    <property type="project" value="TreeGrafter"/>
</dbReference>
<keyword evidence="15" id="KW-1185">Reference proteome</keyword>
<keyword evidence="8 13" id="KW-0460">Magnesium</keyword>
<dbReference type="SUPFAM" id="SSF143865">
    <property type="entry name" value="CorA soluble domain-like"/>
    <property type="match status" value="1"/>
</dbReference>
<reference evidence="14 15" key="1">
    <citation type="submission" date="2007-10" db="EMBL/GenBank/DDBJ databases">
        <title>Complete sequence of Shewanella pealeana ATCC 700345.</title>
        <authorList>
            <consortium name="US DOE Joint Genome Institute"/>
            <person name="Copeland A."/>
            <person name="Lucas S."/>
            <person name="Lapidus A."/>
            <person name="Barry K."/>
            <person name="Glavina del Rio T."/>
            <person name="Dalin E."/>
            <person name="Tice H."/>
            <person name="Pitluck S."/>
            <person name="Chertkov O."/>
            <person name="Brettin T."/>
            <person name="Bruce D."/>
            <person name="Detter J.C."/>
            <person name="Han C."/>
            <person name="Schmutz J."/>
            <person name="Larimer F."/>
            <person name="Land M."/>
            <person name="Hauser L."/>
            <person name="Kyrpides N."/>
            <person name="Kim E."/>
            <person name="Zhao J.-S.Z."/>
            <person name="Manno D."/>
            <person name="Hawari J."/>
            <person name="Richardson P."/>
        </authorList>
    </citation>
    <scope>NUCLEOTIDE SEQUENCE [LARGE SCALE GENOMIC DNA]</scope>
    <source>
        <strain evidence="15">ATCC 700345 / ANG-SQ1</strain>
    </source>
</reference>
<dbReference type="EMBL" id="CP000851">
    <property type="protein sequence ID" value="ABV87400.1"/>
    <property type="molecule type" value="Genomic_DNA"/>
</dbReference>
<evidence type="ECO:0000256" key="8">
    <source>
        <dbReference type="ARBA" id="ARBA00022842"/>
    </source>
</evidence>
<evidence type="ECO:0000313" key="14">
    <source>
        <dbReference type="EMBL" id="ABV87400.1"/>
    </source>
</evidence>
<evidence type="ECO:0000256" key="11">
    <source>
        <dbReference type="ARBA" id="ARBA00023136"/>
    </source>
</evidence>
<dbReference type="CDD" id="cd12835">
    <property type="entry name" value="EcCorA-like_1"/>
    <property type="match status" value="1"/>
</dbReference>
<dbReference type="NCBIfam" id="TIGR00383">
    <property type="entry name" value="corA"/>
    <property type="match status" value="1"/>
</dbReference>
<evidence type="ECO:0000256" key="3">
    <source>
        <dbReference type="ARBA" id="ARBA00019439"/>
    </source>
</evidence>
<dbReference type="FunFam" id="1.20.58.340:FF:000001">
    <property type="entry name" value="Magnesium transport protein CorA"/>
    <property type="match status" value="1"/>
</dbReference>
<dbReference type="GO" id="GO:0015087">
    <property type="term" value="F:cobalt ion transmembrane transporter activity"/>
    <property type="evidence" value="ECO:0007669"/>
    <property type="project" value="UniProtKB-UniRule"/>
</dbReference>
<protein>
    <recommendedName>
        <fullName evidence="3 13">Magnesium transport protein CorA</fullName>
    </recommendedName>
</protein>
<proteinExistence type="inferred from homology"/>
<keyword evidence="10 13" id="KW-0406">Ion transport</keyword>
<dbReference type="OrthoDB" id="9803416at2"/>
<dbReference type="HOGENOM" id="CLU_007127_5_0_6"/>
<dbReference type="InterPro" id="IPR050829">
    <property type="entry name" value="CorA_MIT"/>
</dbReference>
<evidence type="ECO:0000256" key="12">
    <source>
        <dbReference type="ARBA" id="ARBA00034269"/>
    </source>
</evidence>
<comment type="catalytic activity">
    <reaction evidence="12">
        <text>Mg(2+)(in) = Mg(2+)(out)</text>
        <dbReference type="Rhea" id="RHEA:29827"/>
        <dbReference type="ChEBI" id="CHEBI:18420"/>
    </reaction>
</comment>
<comment type="function">
    <text evidence="13">Mediates influx of magnesium ions.</text>
</comment>
<evidence type="ECO:0000313" key="15">
    <source>
        <dbReference type="Proteomes" id="UP000002608"/>
    </source>
</evidence>
<evidence type="ECO:0000256" key="1">
    <source>
        <dbReference type="ARBA" id="ARBA00004429"/>
    </source>
</evidence>
<dbReference type="InterPro" id="IPR045861">
    <property type="entry name" value="CorA_cytoplasmic_dom"/>
</dbReference>
<name>A8H4B3_SHEPA</name>
<comment type="similarity">
    <text evidence="2 13">Belongs to the CorA metal ion transporter (MIT) (TC 1.A.35) family.</text>
</comment>
<evidence type="ECO:0000256" key="7">
    <source>
        <dbReference type="ARBA" id="ARBA00022692"/>
    </source>
</evidence>
<evidence type="ECO:0000256" key="2">
    <source>
        <dbReference type="ARBA" id="ARBA00009765"/>
    </source>
</evidence>
<keyword evidence="9 13" id="KW-1133">Transmembrane helix</keyword>
<dbReference type="AlphaFoldDB" id="A8H4B3"/>
<dbReference type="SUPFAM" id="SSF144083">
    <property type="entry name" value="Magnesium transport protein CorA, transmembrane region"/>
    <property type="match status" value="1"/>
</dbReference>
<sequence length="315" mass="36474">MITAYCYEHHQVTATTINIKESLPETALWLDIYQPIEAERLWLSSFSSAEVPDREDRNEIEASSRFYQNKDGLHVNSLFSQKSGQTLSSVNIYFNLRKQLLITIRDDNERLLDSLLTSLQKEPTPQITPLQLFIQLFKMKVDHLADLIEEIYSTLENVGHEIFEKDHIDKVFKLITNREDTNGKIRLNLLDTQRALNYILRDNQIELTNDEAKDINNMLSDIASLIPHTQFIFEKINFLMDAAMGFTGLQQNKISKIFSITAIVFLPPTLIASTYGMNFENIPEVHWHYGYPWSIALMFASAAATFGFFKLKRWL</sequence>
<dbReference type="Pfam" id="PF01544">
    <property type="entry name" value="CorA"/>
    <property type="match status" value="1"/>
</dbReference>
<evidence type="ECO:0000256" key="4">
    <source>
        <dbReference type="ARBA" id="ARBA00022448"/>
    </source>
</evidence>